<dbReference type="PRINTS" id="PR00081">
    <property type="entry name" value="GDHRDH"/>
</dbReference>
<name>A0A501PJG6_9PROT</name>
<dbReference type="AlphaFoldDB" id="A0A501PJG6"/>
<accession>A0A501PJG6</accession>
<dbReference type="PROSITE" id="PS00061">
    <property type="entry name" value="ADH_SHORT"/>
    <property type="match status" value="1"/>
</dbReference>
<dbReference type="FunFam" id="3.40.50.720:FF:000084">
    <property type="entry name" value="Short-chain dehydrogenase reductase"/>
    <property type="match status" value="1"/>
</dbReference>
<sequence length="250" mass="26658">MSEFKGKVAFITGAGGGMGLAISRQFLNHGGQAILIDVKDEPAELAEFSGNYVYVQGDLTDEATVEKAMGLSESTYGRLDYLVNVAGVLWFDRDKSVLDIDMDVWDQVFNINLRSMALTIRHAVPVMRKSNGGAMVHFSTIQCLRGDSSPQDAYSASKAGVGALSKSAAMQFAADGIRSNVIYPGVAMTPMQARWEGNDEIQEAVGNAIPLGRMGVADDMANACLFLLSDKASYITGTDLIVDGGISAKL</sequence>
<evidence type="ECO:0000313" key="4">
    <source>
        <dbReference type="Proteomes" id="UP000319148"/>
    </source>
</evidence>
<dbReference type="EMBL" id="VFIY01000006">
    <property type="protein sequence ID" value="TPD60653.1"/>
    <property type="molecule type" value="Genomic_DNA"/>
</dbReference>
<evidence type="ECO:0000256" key="2">
    <source>
        <dbReference type="ARBA" id="ARBA00023002"/>
    </source>
</evidence>
<dbReference type="InterPro" id="IPR002347">
    <property type="entry name" value="SDR_fam"/>
</dbReference>
<comment type="similarity">
    <text evidence="1">Belongs to the short-chain dehydrogenases/reductases (SDR) family.</text>
</comment>
<reference evidence="4" key="1">
    <citation type="submission" date="2019-06" db="EMBL/GenBank/DDBJ databases">
        <title>The complete genome of Emcibacter congregatus ZYLT.</title>
        <authorList>
            <person name="Zhao Z."/>
        </authorList>
    </citation>
    <scope>NUCLEOTIDE SEQUENCE [LARGE SCALE GENOMIC DNA]</scope>
    <source>
        <strain evidence="4">MCCC 1A06723</strain>
    </source>
</reference>
<dbReference type="CDD" id="cd05233">
    <property type="entry name" value="SDR_c"/>
    <property type="match status" value="1"/>
</dbReference>
<comment type="caution">
    <text evidence="3">The sequence shown here is derived from an EMBL/GenBank/DDBJ whole genome shotgun (WGS) entry which is preliminary data.</text>
</comment>
<dbReference type="GO" id="GO:0016616">
    <property type="term" value="F:oxidoreductase activity, acting on the CH-OH group of donors, NAD or NADP as acceptor"/>
    <property type="evidence" value="ECO:0007669"/>
    <property type="project" value="TreeGrafter"/>
</dbReference>
<dbReference type="InterPro" id="IPR036291">
    <property type="entry name" value="NAD(P)-bd_dom_sf"/>
</dbReference>
<dbReference type="PANTHER" id="PTHR42760">
    <property type="entry name" value="SHORT-CHAIN DEHYDROGENASES/REDUCTASES FAMILY MEMBER"/>
    <property type="match status" value="1"/>
</dbReference>
<keyword evidence="4" id="KW-1185">Reference proteome</keyword>
<proteinExistence type="inferred from homology"/>
<dbReference type="RefSeq" id="WP_139940238.1">
    <property type="nucleotide sequence ID" value="NZ_JBHSYP010000008.1"/>
</dbReference>
<dbReference type="InterPro" id="IPR020904">
    <property type="entry name" value="Sc_DH/Rdtase_CS"/>
</dbReference>
<dbReference type="PANTHER" id="PTHR42760:SF115">
    <property type="entry name" value="3-OXOACYL-[ACYL-CARRIER-PROTEIN] REDUCTASE FABG"/>
    <property type="match status" value="1"/>
</dbReference>
<dbReference type="Gene3D" id="3.40.50.720">
    <property type="entry name" value="NAD(P)-binding Rossmann-like Domain"/>
    <property type="match status" value="1"/>
</dbReference>
<organism evidence="3 4">
    <name type="scientific">Emcibacter nanhaiensis</name>
    <dbReference type="NCBI Taxonomy" id="1505037"/>
    <lineage>
        <taxon>Bacteria</taxon>
        <taxon>Pseudomonadati</taxon>
        <taxon>Pseudomonadota</taxon>
        <taxon>Alphaproteobacteria</taxon>
        <taxon>Emcibacterales</taxon>
        <taxon>Emcibacteraceae</taxon>
        <taxon>Emcibacter</taxon>
    </lineage>
</organism>
<gene>
    <name evidence="3" type="ORF">FIV46_07970</name>
</gene>
<protein>
    <submittedName>
        <fullName evidence="3">SDR family oxidoreductase</fullName>
    </submittedName>
</protein>
<dbReference type="PRINTS" id="PR00080">
    <property type="entry name" value="SDRFAMILY"/>
</dbReference>
<dbReference type="Pfam" id="PF13561">
    <property type="entry name" value="adh_short_C2"/>
    <property type="match status" value="1"/>
</dbReference>
<keyword evidence="2" id="KW-0560">Oxidoreductase</keyword>
<evidence type="ECO:0000313" key="3">
    <source>
        <dbReference type="EMBL" id="TPD60653.1"/>
    </source>
</evidence>
<dbReference type="SUPFAM" id="SSF51735">
    <property type="entry name" value="NAD(P)-binding Rossmann-fold domains"/>
    <property type="match status" value="1"/>
</dbReference>
<dbReference type="Proteomes" id="UP000319148">
    <property type="component" value="Unassembled WGS sequence"/>
</dbReference>
<evidence type="ECO:0000256" key="1">
    <source>
        <dbReference type="ARBA" id="ARBA00006484"/>
    </source>
</evidence>
<dbReference type="OrthoDB" id="7745792at2"/>